<sequence length="612" mass="68936">MRGTQDALAELRRQAEQIRDNTVRPSSRAAYMNSYCRFVSWVHQNHPNFIPVAFADRVGVTEGLSEAQIRRRVKPLLTRKHDDPPLTFGNLDPEVFETWLLTLRKADGSMLSYSAFNTHRAGLFNIYRDYGQQMGPAMEKELKQFFKGLKRQLATAQACGEGQVKVGKDPLSFELYEFLSSHLLELPGSDAIFARVYVESHVPFCKRIWQFAPITGRREGFSGVNPSDLGTYSMRKGAATYCASGSTACPSSTAVHLRAGWSLGGVQNTYLRYEAAGDMHVGRTVAGLLTNSCEFAILPPHFVEQDDWVQRGVTTVFHGILSFVGEFCLASLIFHVPFLRTHLPPRHPLFETAIFQDAAQLENLSERACCGFSGPNSKLKATSLPPHVSILSQMKELQNKTLSTIEKIEEVRHEIVKNIVREFEDRAISARTVTYDGLQDARRNCLAEVGIHDLVDKHNAIESPTAQDSTSTDDRVTPSTFFWAGRFRRVPSDFVLPTRCVANLWVLWRCGNAEKQLPPLCMLDGVDMPNRNSQKRLSDARYLMKKLEAIATARNLLRRRQTVEEVVRVYAACSSAVEVPLRTAHARKRRRGQLTWVSVVRLHRIADRAARS</sequence>
<dbReference type="OrthoDB" id="128611at2759"/>
<accession>W2ZFA5</accession>
<organism evidence="1 2">
    <name type="scientific">Phytophthora nicotianae P10297</name>
    <dbReference type="NCBI Taxonomy" id="1317064"/>
    <lineage>
        <taxon>Eukaryota</taxon>
        <taxon>Sar</taxon>
        <taxon>Stramenopiles</taxon>
        <taxon>Oomycota</taxon>
        <taxon>Peronosporomycetes</taxon>
        <taxon>Peronosporales</taxon>
        <taxon>Peronosporaceae</taxon>
        <taxon>Phytophthora</taxon>
    </lineage>
</organism>
<dbReference type="EMBL" id="ANIY01001676">
    <property type="protein sequence ID" value="ETP45661.1"/>
    <property type="molecule type" value="Genomic_DNA"/>
</dbReference>
<comment type="caution">
    <text evidence="1">The sequence shown here is derived from an EMBL/GenBank/DDBJ whole genome shotgun (WGS) entry which is preliminary data.</text>
</comment>
<proteinExistence type="predicted"/>
<protein>
    <recommendedName>
        <fullName evidence="3">Core-binding (CB) domain-containing protein</fullName>
    </recommendedName>
</protein>
<dbReference type="AlphaFoldDB" id="W2ZFA5"/>
<dbReference type="Proteomes" id="UP000018948">
    <property type="component" value="Unassembled WGS sequence"/>
</dbReference>
<reference evidence="1 2" key="1">
    <citation type="submission" date="2013-11" db="EMBL/GenBank/DDBJ databases">
        <title>The Genome Sequence of Phytophthora parasitica P10297.</title>
        <authorList>
            <consortium name="The Broad Institute Genomics Platform"/>
            <person name="Russ C."/>
            <person name="Tyler B."/>
            <person name="Panabieres F."/>
            <person name="Shan W."/>
            <person name="Tripathy S."/>
            <person name="Grunwald N."/>
            <person name="Machado M."/>
            <person name="Johnson C.S."/>
            <person name="Walker B."/>
            <person name="Young S.K."/>
            <person name="Zeng Q."/>
            <person name="Gargeya S."/>
            <person name="Fitzgerald M."/>
            <person name="Haas B."/>
            <person name="Abouelleil A."/>
            <person name="Allen A.W."/>
            <person name="Alvarado L."/>
            <person name="Arachchi H.M."/>
            <person name="Berlin A.M."/>
            <person name="Chapman S.B."/>
            <person name="Gainer-Dewar J."/>
            <person name="Goldberg J."/>
            <person name="Griggs A."/>
            <person name="Gujja S."/>
            <person name="Hansen M."/>
            <person name="Howarth C."/>
            <person name="Imamovic A."/>
            <person name="Ireland A."/>
            <person name="Larimer J."/>
            <person name="McCowan C."/>
            <person name="Murphy C."/>
            <person name="Pearson M."/>
            <person name="Poon T.W."/>
            <person name="Priest M."/>
            <person name="Roberts A."/>
            <person name="Saif S."/>
            <person name="Shea T."/>
            <person name="Sisk P."/>
            <person name="Sykes S."/>
            <person name="Wortman J."/>
            <person name="Nusbaum C."/>
            <person name="Birren B."/>
        </authorList>
    </citation>
    <scope>NUCLEOTIDE SEQUENCE [LARGE SCALE GENOMIC DNA]</scope>
    <source>
        <strain evidence="1 2">P10297</strain>
    </source>
</reference>
<name>W2ZFA5_PHYNI</name>
<evidence type="ECO:0000313" key="1">
    <source>
        <dbReference type="EMBL" id="ETP45661.1"/>
    </source>
</evidence>
<evidence type="ECO:0008006" key="3">
    <source>
        <dbReference type="Google" id="ProtNLM"/>
    </source>
</evidence>
<evidence type="ECO:0000313" key="2">
    <source>
        <dbReference type="Proteomes" id="UP000018948"/>
    </source>
</evidence>
<gene>
    <name evidence="1" type="ORF">F442_07960</name>
</gene>